<organism evidence="1 2">
    <name type="scientific">Methylobacterium persicinum</name>
    <dbReference type="NCBI Taxonomy" id="374426"/>
    <lineage>
        <taxon>Bacteria</taxon>
        <taxon>Pseudomonadati</taxon>
        <taxon>Pseudomonadota</taxon>
        <taxon>Alphaproteobacteria</taxon>
        <taxon>Hyphomicrobiales</taxon>
        <taxon>Methylobacteriaceae</taxon>
        <taxon>Methylobacterium</taxon>
    </lineage>
</organism>
<dbReference type="SUPFAM" id="SSF89095">
    <property type="entry name" value="GatB/YqeY motif"/>
    <property type="match status" value="1"/>
</dbReference>
<comment type="caution">
    <text evidence="1">The sequence shown here is derived from an EMBL/GenBank/DDBJ whole genome shotgun (WGS) entry which is preliminary data.</text>
</comment>
<dbReference type="InterPro" id="IPR042184">
    <property type="entry name" value="YqeY/Aim41_N"/>
</dbReference>
<dbReference type="InterPro" id="IPR023168">
    <property type="entry name" value="GatB_Yqey_C_2"/>
</dbReference>
<sequence length="154" mass="16538">MQLRERFTAEMKEAMKAGDKGRLATVRMIQAALKDKDIEARGVGKGPASDEDILSLLQKMIKQRNESAAVYEQGGRPELAENERGEIAIIESFLPKQMDETETKAAVEAAILETGATGPKDMGRVIAALKGTFAGRMDFAKASGLVKTALAAKA</sequence>
<dbReference type="InterPro" id="IPR019004">
    <property type="entry name" value="YqeY/Aim41"/>
</dbReference>
<name>A0ABU0HQ88_9HYPH</name>
<dbReference type="EMBL" id="JAUSVV010000012">
    <property type="protein sequence ID" value="MDQ0444481.1"/>
    <property type="molecule type" value="Genomic_DNA"/>
</dbReference>
<evidence type="ECO:0000313" key="2">
    <source>
        <dbReference type="Proteomes" id="UP001236369"/>
    </source>
</evidence>
<evidence type="ECO:0000313" key="1">
    <source>
        <dbReference type="EMBL" id="MDQ0444481.1"/>
    </source>
</evidence>
<proteinExistence type="predicted"/>
<dbReference type="InterPro" id="IPR003789">
    <property type="entry name" value="Asn/Gln_tRNA_amidoTrase-B-like"/>
</dbReference>
<accession>A0ABU0HQ88</accession>
<dbReference type="Gene3D" id="1.10.1510.10">
    <property type="entry name" value="Uncharacterised protein YqeY/AIM41 PF09424, N-terminal domain"/>
    <property type="match status" value="1"/>
</dbReference>
<reference evidence="1 2" key="1">
    <citation type="submission" date="2023-07" db="EMBL/GenBank/DDBJ databases">
        <title>Genomic Encyclopedia of Type Strains, Phase IV (KMG-IV): sequencing the most valuable type-strain genomes for metagenomic binning, comparative biology and taxonomic classification.</title>
        <authorList>
            <person name="Goeker M."/>
        </authorList>
    </citation>
    <scope>NUCLEOTIDE SEQUENCE [LARGE SCALE GENOMIC DNA]</scope>
    <source>
        <strain evidence="1 2">DSM 19562</strain>
    </source>
</reference>
<dbReference type="Gene3D" id="1.10.10.410">
    <property type="match status" value="1"/>
</dbReference>
<dbReference type="Proteomes" id="UP001236369">
    <property type="component" value="Unassembled WGS sequence"/>
</dbReference>
<gene>
    <name evidence="1" type="ORF">QO016_003992</name>
</gene>
<keyword evidence="2" id="KW-1185">Reference proteome</keyword>
<protein>
    <submittedName>
        <fullName evidence="1">Uncharacterized protein YqeY</fullName>
    </submittedName>
</protein>
<dbReference type="PANTHER" id="PTHR28055:SF1">
    <property type="entry name" value="ALTERED INHERITANCE OF MITOCHONDRIA PROTEIN 41, MITOCHONDRIAL"/>
    <property type="match status" value="1"/>
</dbReference>
<dbReference type="RefSeq" id="WP_238247406.1">
    <property type="nucleotide sequence ID" value="NZ_BPQX01000009.1"/>
</dbReference>
<dbReference type="PANTHER" id="PTHR28055">
    <property type="entry name" value="ALTERED INHERITANCE OF MITOCHONDRIA PROTEIN 41, MITOCHONDRIAL"/>
    <property type="match status" value="1"/>
</dbReference>
<dbReference type="Pfam" id="PF09424">
    <property type="entry name" value="YqeY"/>
    <property type="match status" value="1"/>
</dbReference>